<evidence type="ECO:0000313" key="1">
    <source>
        <dbReference type="EMBL" id="MDP9651606.1"/>
    </source>
</evidence>
<accession>A0AB73INL9</accession>
<dbReference type="RefSeq" id="WP_392396174.1">
    <property type="nucleotide sequence ID" value="NZ_JAURTK010000024.1"/>
</dbReference>
<comment type="caution">
    <text evidence="1">The sequence shown here is derived from an EMBL/GenBank/DDBJ whole genome shotgun (WGS) entry which is preliminary data.</text>
</comment>
<dbReference type="AlphaFoldDB" id="A0AB73INL9"/>
<gene>
    <name evidence="1" type="ORF">J2793_007081</name>
</gene>
<protein>
    <submittedName>
        <fullName evidence="1">Uncharacterized protein</fullName>
    </submittedName>
</protein>
<dbReference type="EMBL" id="JAURTK010000024">
    <property type="protein sequence ID" value="MDP9651606.1"/>
    <property type="molecule type" value="Genomic_DNA"/>
</dbReference>
<name>A0AB73INL9_9BURK</name>
<sequence>MVDQVRILSRSRSKFTDPDPVIRREALELLWDCWERLKTLADADKKKSITAILDTAAPESDFRTLLEVKVRVLSEIGNSRLIRHYEVSQIPVIDVDYVDYLYMRMFAMTRLLIRKNAPRS</sequence>
<evidence type="ECO:0000313" key="2">
    <source>
        <dbReference type="Proteomes" id="UP001229486"/>
    </source>
</evidence>
<organism evidence="1 2">
    <name type="scientific">Paraburkholderia caledonica</name>
    <dbReference type="NCBI Taxonomy" id="134536"/>
    <lineage>
        <taxon>Bacteria</taxon>
        <taxon>Pseudomonadati</taxon>
        <taxon>Pseudomonadota</taxon>
        <taxon>Betaproteobacteria</taxon>
        <taxon>Burkholderiales</taxon>
        <taxon>Burkholderiaceae</taxon>
        <taxon>Paraburkholderia</taxon>
    </lineage>
</organism>
<dbReference type="Proteomes" id="UP001229486">
    <property type="component" value="Unassembled WGS sequence"/>
</dbReference>
<reference evidence="1" key="1">
    <citation type="submission" date="2023-07" db="EMBL/GenBank/DDBJ databases">
        <title>Sorghum-associated microbial communities from plants grown in Nebraska, USA.</title>
        <authorList>
            <person name="Schachtman D."/>
        </authorList>
    </citation>
    <scope>NUCLEOTIDE SEQUENCE</scope>
    <source>
        <strain evidence="1">DS1061</strain>
    </source>
</reference>
<proteinExistence type="predicted"/>